<feature type="transmembrane region" description="Helical" evidence="6">
    <location>
        <begin position="334"/>
        <end position="358"/>
    </location>
</feature>
<comment type="subcellular location">
    <subcellularLocation>
        <location evidence="1">Membrane</location>
        <topology evidence="1">Multi-pass membrane protein</topology>
    </subcellularLocation>
</comment>
<dbReference type="Pfam" id="PF00083">
    <property type="entry name" value="Sugar_tr"/>
    <property type="match status" value="1"/>
</dbReference>
<evidence type="ECO:0000256" key="3">
    <source>
        <dbReference type="ARBA" id="ARBA00022989"/>
    </source>
</evidence>
<keyword evidence="2 6" id="KW-0812">Transmembrane</keyword>
<evidence type="ECO:0000313" key="8">
    <source>
        <dbReference type="WBParaSite" id="TCNE_0001648401-mRNA-1"/>
    </source>
</evidence>
<dbReference type="AlphaFoldDB" id="A0A183V6W3"/>
<dbReference type="InterPro" id="IPR036259">
    <property type="entry name" value="MFS_trans_sf"/>
</dbReference>
<feature type="region of interest" description="Disordered" evidence="5">
    <location>
        <begin position="591"/>
        <end position="612"/>
    </location>
</feature>
<feature type="transmembrane region" description="Helical" evidence="6">
    <location>
        <begin position="309"/>
        <end position="328"/>
    </location>
</feature>
<accession>A0A183V6W3</accession>
<name>A0A183V6W3_TOXCA</name>
<keyword evidence="7" id="KW-1185">Reference proteome</keyword>
<evidence type="ECO:0000256" key="1">
    <source>
        <dbReference type="ARBA" id="ARBA00004141"/>
    </source>
</evidence>
<dbReference type="Gene3D" id="1.20.1250.20">
    <property type="entry name" value="MFS general substrate transporter like domains"/>
    <property type="match status" value="1"/>
</dbReference>
<evidence type="ECO:0000256" key="2">
    <source>
        <dbReference type="ARBA" id="ARBA00022692"/>
    </source>
</evidence>
<dbReference type="WBParaSite" id="TCNE_0001648401-mRNA-1">
    <property type="protein sequence ID" value="TCNE_0001648401-mRNA-1"/>
    <property type="gene ID" value="TCNE_0001648401"/>
</dbReference>
<dbReference type="InterPro" id="IPR005828">
    <property type="entry name" value="MFS_sugar_transport-like"/>
</dbReference>
<protein>
    <submittedName>
        <fullName evidence="8">Organic cation transporter protein</fullName>
    </submittedName>
</protein>
<feature type="transmembrane region" description="Helical" evidence="6">
    <location>
        <begin position="12"/>
        <end position="41"/>
    </location>
</feature>
<keyword evidence="4 6" id="KW-0472">Membrane</keyword>
<keyword evidence="3 6" id="KW-1133">Transmembrane helix</keyword>
<feature type="transmembrane region" description="Helical" evidence="6">
    <location>
        <begin position="190"/>
        <end position="211"/>
    </location>
</feature>
<dbReference type="SUPFAM" id="SSF103473">
    <property type="entry name" value="MFS general substrate transporter"/>
    <property type="match status" value="1"/>
</dbReference>
<reference evidence="8" key="1">
    <citation type="submission" date="2016-06" db="UniProtKB">
        <authorList>
            <consortium name="WormBaseParasite"/>
        </authorList>
    </citation>
    <scope>IDENTIFICATION</scope>
</reference>
<evidence type="ECO:0000256" key="4">
    <source>
        <dbReference type="ARBA" id="ARBA00023136"/>
    </source>
</evidence>
<dbReference type="GO" id="GO:0022857">
    <property type="term" value="F:transmembrane transporter activity"/>
    <property type="evidence" value="ECO:0007669"/>
    <property type="project" value="InterPro"/>
</dbReference>
<organism evidence="7 8">
    <name type="scientific">Toxocara canis</name>
    <name type="common">Canine roundworm</name>
    <dbReference type="NCBI Taxonomy" id="6265"/>
    <lineage>
        <taxon>Eukaryota</taxon>
        <taxon>Metazoa</taxon>
        <taxon>Ecdysozoa</taxon>
        <taxon>Nematoda</taxon>
        <taxon>Chromadorea</taxon>
        <taxon>Rhabditida</taxon>
        <taxon>Spirurina</taxon>
        <taxon>Ascaridomorpha</taxon>
        <taxon>Ascaridoidea</taxon>
        <taxon>Toxocaridae</taxon>
        <taxon>Toxocara</taxon>
    </lineage>
</organism>
<dbReference type="GO" id="GO:0016020">
    <property type="term" value="C:membrane"/>
    <property type="evidence" value="ECO:0007669"/>
    <property type="project" value="UniProtKB-SubCell"/>
</dbReference>
<sequence>LKDLQKCGVYVYFLTLTYAMMVFSQTINLLFMTFAAFFYAINGSEWCCCTDRKATAHYHCNHPLAASVYRRCNDTDCWISSNGTDSICNKTFTYDFGSIRNEFQINPEHVKLGTALQNIALLLGALVFRNLADVLLGASIGLAISELASSFVNNFWTFTVARFVVNFFNGGKHCTCSPYLMENLPDVSRMWIATLVTYSPMYVVLAGLAFFCKDWRTLARASAAITLIPLIMLLFVQETPRWLIQKGRDVAAERAVLKIKRWDGKITDDLRESIHSVVESESEREREKRASARSYNSLYIFKSWTLTKYAIVFSTSLFSASFVSYGIAFNLEALAGTVYVNVIILGASRYAINILAVLMERASKRVGRRLLHIGSITFIVIVIAAVMIVHISAHNDLNAHSKAKREGREGEMWVEALYQFNRIAALLGAAMCTEIFVLNAVQPPELFPTPIRGGSNAFIQMFNRLGTILSPLLFKPASANLRPSQCSLCLVVSILHIHLQDRSLAIEADWWAPAPYFLMTATSVADLVLYSMWIPETRGKPIPDKMPPEILEKEGQTDAQANASVSVVSQSETVTMAPTAILDRRIGRSENQLQNVDVTENDSATGSITGGE</sequence>
<evidence type="ECO:0000256" key="5">
    <source>
        <dbReference type="SAM" id="MobiDB-lite"/>
    </source>
</evidence>
<dbReference type="PANTHER" id="PTHR24064">
    <property type="entry name" value="SOLUTE CARRIER FAMILY 22 MEMBER"/>
    <property type="match status" value="1"/>
</dbReference>
<evidence type="ECO:0000313" key="7">
    <source>
        <dbReference type="Proteomes" id="UP000050794"/>
    </source>
</evidence>
<dbReference type="Proteomes" id="UP000050794">
    <property type="component" value="Unassembled WGS sequence"/>
</dbReference>
<evidence type="ECO:0000256" key="6">
    <source>
        <dbReference type="SAM" id="Phobius"/>
    </source>
</evidence>
<proteinExistence type="predicted"/>
<feature type="transmembrane region" description="Helical" evidence="6">
    <location>
        <begin position="370"/>
        <end position="393"/>
    </location>
</feature>